<dbReference type="AlphaFoldDB" id="A0A6A3RPN6"/>
<organism evidence="1 2">
    <name type="scientific">Phytophthora fragariae</name>
    <dbReference type="NCBI Taxonomy" id="53985"/>
    <lineage>
        <taxon>Eukaryota</taxon>
        <taxon>Sar</taxon>
        <taxon>Stramenopiles</taxon>
        <taxon>Oomycota</taxon>
        <taxon>Peronosporomycetes</taxon>
        <taxon>Peronosporales</taxon>
        <taxon>Peronosporaceae</taxon>
        <taxon>Phytophthora</taxon>
    </lineage>
</organism>
<name>A0A6A3RPN6_9STRA</name>
<proteinExistence type="predicted"/>
<comment type="caution">
    <text evidence="1">The sequence shown here is derived from an EMBL/GenBank/DDBJ whole genome shotgun (WGS) entry which is preliminary data.</text>
</comment>
<evidence type="ECO:0000313" key="1">
    <source>
        <dbReference type="EMBL" id="KAE9101574.1"/>
    </source>
</evidence>
<sequence>MSSETRKRLIQDDMARKAFPPVVDLPENRRQWEKICPLGDLFDNPVIVWVPECLNAHQKPDCVVDHCTCTPRVKEYLQRVVENVEGKYNLLYVKYQCAGSSRSCFSSASKVGTRNLCLSSSTMA</sequence>
<protein>
    <submittedName>
        <fullName evidence="1">Uncharacterized protein</fullName>
    </submittedName>
</protein>
<accession>A0A6A3RPN6</accession>
<dbReference type="Proteomes" id="UP000440732">
    <property type="component" value="Unassembled WGS sequence"/>
</dbReference>
<dbReference type="EMBL" id="QXGA01002226">
    <property type="protein sequence ID" value="KAE9101574.1"/>
    <property type="molecule type" value="Genomic_DNA"/>
</dbReference>
<reference evidence="1 2" key="1">
    <citation type="submission" date="2018-08" db="EMBL/GenBank/DDBJ databases">
        <title>Genomic investigation of the strawberry pathogen Phytophthora fragariae indicates pathogenicity is determined by transcriptional variation in three key races.</title>
        <authorList>
            <person name="Adams T.M."/>
            <person name="Armitage A.D."/>
            <person name="Sobczyk M.K."/>
            <person name="Bates H.J."/>
            <person name="Dunwell J.M."/>
            <person name="Nellist C.F."/>
            <person name="Harrison R.J."/>
        </authorList>
    </citation>
    <scope>NUCLEOTIDE SEQUENCE [LARGE SCALE GENOMIC DNA]</scope>
    <source>
        <strain evidence="1 2">NOV-5</strain>
    </source>
</reference>
<evidence type="ECO:0000313" key="2">
    <source>
        <dbReference type="Proteomes" id="UP000440732"/>
    </source>
</evidence>
<gene>
    <name evidence="1" type="ORF">PF006_g22638</name>
</gene>